<dbReference type="Proteomes" id="UP000429484">
    <property type="component" value="Unassembled WGS sequence"/>
</dbReference>
<evidence type="ECO:0000313" key="2">
    <source>
        <dbReference type="Proteomes" id="UP000429484"/>
    </source>
</evidence>
<comment type="caution">
    <text evidence="1">The sequence shown here is derived from an EMBL/GenBank/DDBJ whole genome shotgun (WGS) entry which is preliminary data.</text>
</comment>
<reference evidence="1 2" key="1">
    <citation type="journal article" date="2013" name="Genome Biol.">
        <title>Comparative genomics of the core and accessory genomes of 48 Sinorhizobium strains comprising five genospecies.</title>
        <authorList>
            <person name="Sugawara M."/>
            <person name="Epstein B."/>
            <person name="Badgley B.D."/>
            <person name="Unno T."/>
            <person name="Xu L."/>
            <person name="Reese J."/>
            <person name="Gyaneshwar P."/>
            <person name="Denny R."/>
            <person name="Mudge J."/>
            <person name="Bharti A.K."/>
            <person name="Farmer A.D."/>
            <person name="May G.D."/>
            <person name="Woodward J.E."/>
            <person name="Medigue C."/>
            <person name="Vallenet D."/>
            <person name="Lajus A."/>
            <person name="Rouy Z."/>
            <person name="Martinez-Vaz B."/>
            <person name="Tiffin P."/>
            <person name="Young N.D."/>
            <person name="Sadowsky M.J."/>
        </authorList>
    </citation>
    <scope>NUCLEOTIDE SEQUENCE [LARGE SCALE GENOMIC DNA]</scope>
    <source>
        <strain evidence="1 2">N6B1</strain>
    </source>
</reference>
<gene>
    <name evidence="1" type="ORF">GHK53_03815</name>
</gene>
<dbReference type="EMBL" id="WISR01000042">
    <property type="protein sequence ID" value="MQW31995.1"/>
    <property type="molecule type" value="Genomic_DNA"/>
</dbReference>
<organism evidence="1 2">
    <name type="scientific">Rhizobium meliloti</name>
    <name type="common">Ensifer meliloti</name>
    <name type="synonym">Sinorhizobium meliloti</name>
    <dbReference type="NCBI Taxonomy" id="382"/>
    <lineage>
        <taxon>Bacteria</taxon>
        <taxon>Pseudomonadati</taxon>
        <taxon>Pseudomonadota</taxon>
        <taxon>Alphaproteobacteria</taxon>
        <taxon>Hyphomicrobiales</taxon>
        <taxon>Rhizobiaceae</taxon>
        <taxon>Sinorhizobium/Ensifer group</taxon>
        <taxon>Sinorhizobium</taxon>
    </lineage>
</organism>
<dbReference type="AlphaFoldDB" id="A0AAW9TLP0"/>
<protein>
    <submittedName>
        <fullName evidence="1">Uncharacterized protein</fullName>
    </submittedName>
</protein>
<accession>A0AAW9TLP0</accession>
<evidence type="ECO:0000313" key="1">
    <source>
        <dbReference type="EMBL" id="MQW31995.1"/>
    </source>
</evidence>
<proteinExistence type="predicted"/>
<sequence>MQSPGGGSLHFEDDGLRVATLEFLVKVLATKRLRDDPDADLKQDVLSALERIPLQFVSSEVERAEIRAKMHAEANAILNWAVEGRTTTISPIAGRPLSASHYRQWR</sequence>
<name>A0AAW9TLP0_RHIML</name>